<keyword evidence="1" id="KW-0472">Membrane</keyword>
<gene>
    <name evidence="2" type="ORF">SAMN05216167_106340</name>
</gene>
<evidence type="ECO:0000313" key="3">
    <source>
        <dbReference type="Proteomes" id="UP000198598"/>
    </source>
</evidence>
<feature type="transmembrane region" description="Helical" evidence="1">
    <location>
        <begin position="28"/>
        <end position="50"/>
    </location>
</feature>
<accession>A0A1I1UNF4</accession>
<evidence type="ECO:0000313" key="2">
    <source>
        <dbReference type="EMBL" id="SFD72392.1"/>
    </source>
</evidence>
<dbReference type="STRING" id="662367.SAMN05216167_106340"/>
<keyword evidence="3" id="KW-1185">Reference proteome</keyword>
<feature type="transmembrane region" description="Helical" evidence="1">
    <location>
        <begin position="126"/>
        <end position="142"/>
    </location>
</feature>
<protein>
    <recommendedName>
        <fullName evidence="4">PAP2 superfamily protein</fullName>
    </recommendedName>
</protein>
<evidence type="ECO:0008006" key="4">
    <source>
        <dbReference type="Google" id="ProtNLM"/>
    </source>
</evidence>
<reference evidence="2 3" key="1">
    <citation type="submission" date="2016-10" db="EMBL/GenBank/DDBJ databases">
        <authorList>
            <person name="de Groot N.N."/>
        </authorList>
    </citation>
    <scope>NUCLEOTIDE SEQUENCE [LARGE SCALE GENOMIC DNA]</scope>
    <source>
        <strain evidence="2 3">DSM 26130</strain>
    </source>
</reference>
<keyword evidence="1" id="KW-1133">Transmembrane helix</keyword>
<dbReference type="Proteomes" id="UP000198598">
    <property type="component" value="Unassembled WGS sequence"/>
</dbReference>
<organism evidence="2 3">
    <name type="scientific">Spirosoma endophyticum</name>
    <dbReference type="NCBI Taxonomy" id="662367"/>
    <lineage>
        <taxon>Bacteria</taxon>
        <taxon>Pseudomonadati</taxon>
        <taxon>Bacteroidota</taxon>
        <taxon>Cytophagia</taxon>
        <taxon>Cytophagales</taxon>
        <taxon>Cytophagaceae</taxon>
        <taxon>Spirosoma</taxon>
    </lineage>
</organism>
<sequence length="195" mass="21248">MPTILFGLLLFQVPAVLGMDAFSKSLRLSLLVLIFVGTFMVPSLLIYYLYRSGYVKSLLLTSLADRRLPYFLIGIVYLFVAYLFAFQMQLISTLAPEVGIMIGSMAVSILFVGIISLSWQISAHTVGIGGVVGLIACIMIKFGITDLFFPLLLLVLLTGLVASARLQLNAHTPAQISAGLALGLSISLFTVFWFM</sequence>
<feature type="transmembrane region" description="Helical" evidence="1">
    <location>
        <begin position="98"/>
        <end position="119"/>
    </location>
</feature>
<keyword evidence="1" id="KW-0812">Transmembrane</keyword>
<proteinExistence type="predicted"/>
<dbReference type="AlphaFoldDB" id="A0A1I1UNF4"/>
<feature type="transmembrane region" description="Helical" evidence="1">
    <location>
        <begin position="70"/>
        <end position="92"/>
    </location>
</feature>
<evidence type="ECO:0000256" key="1">
    <source>
        <dbReference type="SAM" id="Phobius"/>
    </source>
</evidence>
<dbReference type="OrthoDB" id="9786064at2"/>
<feature type="transmembrane region" description="Helical" evidence="1">
    <location>
        <begin position="176"/>
        <end position="194"/>
    </location>
</feature>
<dbReference type="EMBL" id="FOLQ01000006">
    <property type="protein sequence ID" value="SFD72392.1"/>
    <property type="molecule type" value="Genomic_DNA"/>
</dbReference>
<name>A0A1I1UNF4_9BACT</name>